<dbReference type="Proteomes" id="UP000297753">
    <property type="component" value="Unassembled WGS sequence"/>
</dbReference>
<protein>
    <submittedName>
        <fullName evidence="9">Na+/H+ antiporter subunit B</fullName>
    </submittedName>
</protein>
<evidence type="ECO:0000256" key="4">
    <source>
        <dbReference type="ARBA" id="ARBA00022692"/>
    </source>
</evidence>
<dbReference type="NCBIfam" id="NF009163">
    <property type="entry name" value="PRK12509.1"/>
    <property type="match status" value="1"/>
</dbReference>
<evidence type="ECO:0000256" key="1">
    <source>
        <dbReference type="ARBA" id="ARBA00004651"/>
    </source>
</evidence>
<feature type="transmembrane region" description="Helical" evidence="7">
    <location>
        <begin position="36"/>
        <end position="57"/>
    </location>
</feature>
<dbReference type="EMBL" id="SATR01000039">
    <property type="protein sequence ID" value="TFH89937.1"/>
    <property type="molecule type" value="Genomic_DNA"/>
</dbReference>
<dbReference type="PANTHER" id="PTHR33932:SF4">
    <property type="entry name" value="NA(+)_H(+) ANTIPORTER SUBUNIT B"/>
    <property type="match status" value="1"/>
</dbReference>
<dbReference type="RefSeq" id="WP_053437987.1">
    <property type="nucleotide sequence ID" value="NZ_SATR01000039.1"/>
</dbReference>
<dbReference type="OrthoDB" id="9798859at2"/>
<keyword evidence="4 7" id="KW-0812">Transmembrane</keyword>
<evidence type="ECO:0000313" key="10">
    <source>
        <dbReference type="Proteomes" id="UP000297753"/>
    </source>
</evidence>
<feature type="transmembrane region" description="Helical" evidence="7">
    <location>
        <begin position="78"/>
        <end position="102"/>
    </location>
</feature>
<keyword evidence="6 7" id="KW-0472">Membrane</keyword>
<feature type="domain" description="Na+/H+ antiporter MnhB subunit-related protein" evidence="8">
    <location>
        <begin position="9"/>
        <end position="134"/>
    </location>
</feature>
<evidence type="ECO:0000256" key="2">
    <source>
        <dbReference type="ARBA" id="ARBA00009425"/>
    </source>
</evidence>
<accession>A0A4Y8WAT9</accession>
<reference evidence="9 10" key="1">
    <citation type="submission" date="2019-01" db="EMBL/GenBank/DDBJ databases">
        <title>Vibrio BEI176 sp. nov, a marine bacterium isolated from China: eastern marignal seas.</title>
        <authorList>
            <person name="Li B."/>
        </authorList>
    </citation>
    <scope>NUCLEOTIDE SEQUENCE [LARGE SCALE GENOMIC DNA]</scope>
    <source>
        <strain evidence="9 10">BEI176</strain>
    </source>
</reference>
<evidence type="ECO:0000313" key="9">
    <source>
        <dbReference type="EMBL" id="TFH89937.1"/>
    </source>
</evidence>
<keyword evidence="5 7" id="KW-1133">Transmembrane helix</keyword>
<keyword evidence="3" id="KW-1003">Cell membrane</keyword>
<evidence type="ECO:0000256" key="5">
    <source>
        <dbReference type="ARBA" id="ARBA00022989"/>
    </source>
</evidence>
<name>A0A4Y8WAT9_9VIBR</name>
<dbReference type="Pfam" id="PF04039">
    <property type="entry name" value="MnhB"/>
    <property type="match status" value="1"/>
</dbReference>
<evidence type="ECO:0000256" key="6">
    <source>
        <dbReference type="ARBA" id="ARBA00023136"/>
    </source>
</evidence>
<dbReference type="PANTHER" id="PTHR33932">
    <property type="entry name" value="NA(+)/H(+) ANTIPORTER SUBUNIT B"/>
    <property type="match status" value="1"/>
</dbReference>
<keyword evidence="10" id="KW-1185">Reference proteome</keyword>
<dbReference type="GO" id="GO:0005886">
    <property type="term" value="C:plasma membrane"/>
    <property type="evidence" value="ECO:0007669"/>
    <property type="project" value="UniProtKB-SubCell"/>
</dbReference>
<dbReference type="AlphaFoldDB" id="A0A4Y8WAT9"/>
<feature type="transmembrane region" description="Helical" evidence="7">
    <location>
        <begin position="122"/>
        <end position="142"/>
    </location>
</feature>
<comment type="subcellular location">
    <subcellularLocation>
        <location evidence="1">Cell membrane</location>
        <topology evidence="1">Multi-pass membrane protein</topology>
    </subcellularLocation>
</comment>
<evidence type="ECO:0000259" key="8">
    <source>
        <dbReference type="Pfam" id="PF04039"/>
    </source>
</evidence>
<sequence length="144" mass="15493">MNNTSTSLILQVIARFLLPMLLLFSVFLLLRGHDEPGGGFIAGLVASSAFALHLFAFDAQQTRRLIGLDSSYLMGGGLLISTLSGFIGVLKSGSPFLSAVWWYVQVPGLGELKISTPLIFDIGVYLVVLGMVTTLLFSLAQLEE</sequence>
<evidence type="ECO:0000256" key="3">
    <source>
        <dbReference type="ARBA" id="ARBA00022475"/>
    </source>
</evidence>
<evidence type="ECO:0000256" key="7">
    <source>
        <dbReference type="SAM" id="Phobius"/>
    </source>
</evidence>
<comment type="similarity">
    <text evidence="2">Belongs to the CPA3 antiporters (TC 2.A.63) subunit B family.</text>
</comment>
<feature type="transmembrane region" description="Helical" evidence="7">
    <location>
        <begin position="12"/>
        <end position="30"/>
    </location>
</feature>
<proteinExistence type="inferred from homology"/>
<gene>
    <name evidence="9" type="ORF">ELS82_19405</name>
</gene>
<dbReference type="InterPro" id="IPR007182">
    <property type="entry name" value="MnhB"/>
</dbReference>
<organism evidence="9 10">
    <name type="scientific">Vibrio ouci</name>
    <dbReference type="NCBI Taxonomy" id="2499078"/>
    <lineage>
        <taxon>Bacteria</taxon>
        <taxon>Pseudomonadati</taxon>
        <taxon>Pseudomonadota</taxon>
        <taxon>Gammaproteobacteria</taxon>
        <taxon>Vibrionales</taxon>
        <taxon>Vibrionaceae</taxon>
        <taxon>Vibrio</taxon>
    </lineage>
</organism>
<dbReference type="InterPro" id="IPR050622">
    <property type="entry name" value="CPA3_antiporter_subunitB"/>
</dbReference>
<comment type="caution">
    <text evidence="9">The sequence shown here is derived from an EMBL/GenBank/DDBJ whole genome shotgun (WGS) entry which is preliminary data.</text>
</comment>